<evidence type="ECO:0000256" key="1">
    <source>
        <dbReference type="ARBA" id="ARBA00004496"/>
    </source>
</evidence>
<dbReference type="HAMAP" id="MF_00365">
    <property type="entry name" value="RecF"/>
    <property type="match status" value="1"/>
</dbReference>
<evidence type="ECO:0000256" key="8">
    <source>
        <dbReference type="ARBA" id="ARBA00023125"/>
    </source>
</evidence>
<dbReference type="AlphaFoldDB" id="A0A724WRA6"/>
<dbReference type="Gene3D" id="3.40.50.300">
    <property type="entry name" value="P-loop containing nucleotide triphosphate hydrolases"/>
    <property type="match status" value="1"/>
</dbReference>
<dbReference type="GO" id="GO:0005737">
    <property type="term" value="C:cytoplasm"/>
    <property type="evidence" value="ECO:0007669"/>
    <property type="project" value="UniProtKB-SubCell"/>
</dbReference>
<accession>A0A724WRA6</accession>
<keyword evidence="8 9" id="KW-0238">DNA-binding</keyword>
<dbReference type="GO" id="GO:0006302">
    <property type="term" value="P:double-strand break repair"/>
    <property type="evidence" value="ECO:0007669"/>
    <property type="project" value="TreeGrafter"/>
</dbReference>
<reference evidence="12" key="1">
    <citation type="journal article" date="2018" name="Genome Biol.">
        <title>SKESA: strategic k-mer extension for scrupulous assemblies.</title>
        <authorList>
            <person name="Souvorov A."/>
            <person name="Agarwala R."/>
            <person name="Lipman D.J."/>
        </authorList>
    </citation>
    <scope>NUCLEOTIDE SEQUENCE</scope>
    <source>
        <strain evidence="12">P125109</strain>
    </source>
</reference>
<dbReference type="PANTHER" id="PTHR32182:SF0">
    <property type="entry name" value="DNA REPLICATION AND REPAIR PROTEIN RECF"/>
    <property type="match status" value="1"/>
</dbReference>
<dbReference type="Gene3D" id="1.20.1050.90">
    <property type="entry name" value="RecF/RecN/SMC, N-terminal domain"/>
    <property type="match status" value="1"/>
</dbReference>
<dbReference type="CDD" id="cd03242">
    <property type="entry name" value="ABC_RecF"/>
    <property type="match status" value="1"/>
</dbReference>
<evidence type="ECO:0000256" key="3">
    <source>
        <dbReference type="ARBA" id="ARBA00020170"/>
    </source>
</evidence>
<comment type="subcellular location">
    <subcellularLocation>
        <location evidence="1 9 10">Cytoplasm</location>
    </subcellularLocation>
</comment>
<dbReference type="GO" id="GO:0006260">
    <property type="term" value="P:DNA replication"/>
    <property type="evidence" value="ECO:0007669"/>
    <property type="project" value="UniProtKB-UniRule"/>
</dbReference>
<protein>
    <recommendedName>
        <fullName evidence="3 9">DNA replication and repair protein RecF</fullName>
    </recommendedName>
</protein>
<keyword evidence="9 10" id="KW-0742">SOS response</keyword>
<dbReference type="InterPro" id="IPR018078">
    <property type="entry name" value="DNA-binding_RecF_CS"/>
</dbReference>
<dbReference type="Pfam" id="PF02463">
    <property type="entry name" value="SMC_N"/>
    <property type="match status" value="1"/>
</dbReference>
<dbReference type="PROSITE" id="PS00618">
    <property type="entry name" value="RECF_2"/>
    <property type="match status" value="1"/>
</dbReference>
<keyword evidence="5 9" id="KW-0235">DNA replication</keyword>
<evidence type="ECO:0000259" key="11">
    <source>
        <dbReference type="Pfam" id="PF02463"/>
    </source>
</evidence>
<dbReference type="InterPro" id="IPR001238">
    <property type="entry name" value="DNA-binding_RecF"/>
</dbReference>
<dbReference type="GO" id="GO:0005524">
    <property type="term" value="F:ATP binding"/>
    <property type="evidence" value="ECO:0007669"/>
    <property type="project" value="UniProtKB-UniRule"/>
</dbReference>
<gene>
    <name evidence="9 12" type="primary">recF</name>
    <name evidence="12" type="ORF">G2720_24545</name>
</gene>
<keyword evidence="7 9" id="KW-0067">ATP-binding</keyword>
<evidence type="ECO:0000256" key="6">
    <source>
        <dbReference type="ARBA" id="ARBA00022741"/>
    </source>
</evidence>
<evidence type="ECO:0000256" key="2">
    <source>
        <dbReference type="ARBA" id="ARBA00008016"/>
    </source>
</evidence>
<feature type="binding site" evidence="9">
    <location>
        <begin position="30"/>
        <end position="37"/>
    </location>
    <ligand>
        <name>ATP</name>
        <dbReference type="ChEBI" id="CHEBI:30616"/>
    </ligand>
</feature>
<keyword evidence="9 10" id="KW-0227">DNA damage</keyword>
<evidence type="ECO:0000256" key="9">
    <source>
        <dbReference type="HAMAP-Rule" id="MF_00365"/>
    </source>
</evidence>
<keyword evidence="9 10" id="KW-0234">DNA repair</keyword>
<dbReference type="InterPro" id="IPR003395">
    <property type="entry name" value="RecF/RecN/SMC_N"/>
</dbReference>
<dbReference type="PROSITE" id="PS00617">
    <property type="entry name" value="RECF_1"/>
    <property type="match status" value="1"/>
</dbReference>
<dbReference type="GO" id="GO:0003697">
    <property type="term" value="F:single-stranded DNA binding"/>
    <property type="evidence" value="ECO:0007669"/>
    <property type="project" value="UniProtKB-UniRule"/>
</dbReference>
<dbReference type="EMBL" id="DAAQRD010000054">
    <property type="protein sequence ID" value="HAE0520970.1"/>
    <property type="molecule type" value="Genomic_DNA"/>
</dbReference>
<comment type="caution">
    <text evidence="12">The sequence shown here is derived from an EMBL/GenBank/DDBJ whole genome shotgun (WGS) entry which is preliminary data.</text>
</comment>
<dbReference type="PANTHER" id="PTHR32182">
    <property type="entry name" value="DNA REPLICATION AND REPAIR PROTEIN RECF"/>
    <property type="match status" value="1"/>
</dbReference>
<comment type="function">
    <text evidence="9 10">The RecF protein is involved in DNA metabolism; it is required for DNA replication and normal SOS inducibility. RecF binds preferentially to single-stranded, linear DNA. It also seems to bind ATP.</text>
</comment>
<keyword evidence="4 9" id="KW-0963">Cytoplasm</keyword>
<dbReference type="InterPro" id="IPR042174">
    <property type="entry name" value="RecF_2"/>
</dbReference>
<comment type="similarity">
    <text evidence="2 9 10">Belongs to the RecF family.</text>
</comment>
<reference evidence="12" key="2">
    <citation type="submission" date="2019-01" db="EMBL/GenBank/DDBJ databases">
        <authorList>
            <consortium name="NCBI Pathogen Detection Project"/>
        </authorList>
    </citation>
    <scope>NUCLEOTIDE SEQUENCE</scope>
    <source>
        <strain evidence="12">P125109</strain>
    </source>
</reference>
<dbReference type="FunFam" id="1.20.1050.90:FF:000002">
    <property type="entry name" value="DNA replication and repair protein RecF"/>
    <property type="match status" value="1"/>
</dbReference>
<evidence type="ECO:0000313" key="12">
    <source>
        <dbReference type="EMBL" id="HAE0520970.1"/>
    </source>
</evidence>
<organism evidence="12">
    <name type="scientific">Salmonella enteritidis PT4 (strain P125109)</name>
    <dbReference type="NCBI Taxonomy" id="550537"/>
    <lineage>
        <taxon>Bacteria</taxon>
        <taxon>Pseudomonadati</taxon>
        <taxon>Pseudomonadota</taxon>
        <taxon>Gammaproteobacteria</taxon>
        <taxon>Enterobacterales</taxon>
        <taxon>Enterobacteriaceae</taxon>
        <taxon>Salmonella</taxon>
    </lineage>
</organism>
<name>A0A724WRA6_SALEP</name>
<dbReference type="NCBIfam" id="TIGR00611">
    <property type="entry name" value="recf"/>
    <property type="match status" value="1"/>
</dbReference>
<dbReference type="InterPro" id="IPR027417">
    <property type="entry name" value="P-loop_NTPase"/>
</dbReference>
<feature type="domain" description="RecF/RecN/SMC N-terminal" evidence="11">
    <location>
        <begin position="3"/>
        <end position="365"/>
    </location>
</feature>
<evidence type="ECO:0000256" key="7">
    <source>
        <dbReference type="ARBA" id="ARBA00022840"/>
    </source>
</evidence>
<evidence type="ECO:0000256" key="4">
    <source>
        <dbReference type="ARBA" id="ARBA00022490"/>
    </source>
</evidence>
<dbReference type="SUPFAM" id="SSF52540">
    <property type="entry name" value="P-loop containing nucleoside triphosphate hydrolases"/>
    <property type="match status" value="1"/>
</dbReference>
<sequence>MRLDSVRLSHYRNYDALELSFSEKTNVLIGENAQGKTNLLEAIYVLALAKSHRTTHDKELIGWDQETARVEGRVVKRTGSHVQEIVISGRGKKAKLNHLEQRRLSDYVGALNIVLFAPEDLHIVKGSPQVRRRFLDMEIGQVSPVYLHELSQYLKVLKQRNALLKQLSMKGGDETFLDILTEQMITLAVKIVQRRHHFMTQLEKWARPIHDGISRGQEELALIYRSDTFGNELLDVEGMTASYTQKFGKIKENEIRRGVTLFGPHRDDFEMEVNGRNVQTYGSQGQQRTAALSLKLAEIELIHEEVGEYPLLLLDDVLSELDDHRQTHLLDTMQQKVQTILTTTSVDGIAHETINQAKLFHVKQGTVDLEETSYKETVGEKTDE</sequence>
<proteinExistence type="inferred from homology"/>
<keyword evidence="6 9" id="KW-0547">Nucleotide-binding</keyword>
<evidence type="ECO:0000256" key="10">
    <source>
        <dbReference type="RuleBase" id="RU000578"/>
    </source>
</evidence>
<dbReference type="GO" id="GO:0009432">
    <property type="term" value="P:SOS response"/>
    <property type="evidence" value="ECO:0007669"/>
    <property type="project" value="UniProtKB-UniRule"/>
</dbReference>
<evidence type="ECO:0000256" key="5">
    <source>
        <dbReference type="ARBA" id="ARBA00022705"/>
    </source>
</evidence>
<dbReference type="GO" id="GO:0000731">
    <property type="term" value="P:DNA synthesis involved in DNA repair"/>
    <property type="evidence" value="ECO:0007669"/>
    <property type="project" value="TreeGrafter"/>
</dbReference>